<dbReference type="AlphaFoldDB" id="A0A146K453"/>
<feature type="non-terminal residue" evidence="1">
    <location>
        <position position="1"/>
    </location>
</feature>
<organism evidence="1">
    <name type="scientific">Trepomonas sp. PC1</name>
    <dbReference type="NCBI Taxonomy" id="1076344"/>
    <lineage>
        <taxon>Eukaryota</taxon>
        <taxon>Metamonada</taxon>
        <taxon>Diplomonadida</taxon>
        <taxon>Hexamitidae</taxon>
        <taxon>Hexamitinae</taxon>
        <taxon>Trepomonas</taxon>
    </lineage>
</organism>
<protein>
    <submittedName>
        <fullName evidence="1">Uncharacterized protein</fullName>
    </submittedName>
</protein>
<proteinExistence type="predicted"/>
<gene>
    <name evidence="1" type="ORF">TPC1_16948</name>
</gene>
<name>A0A146K453_9EUKA</name>
<sequence>LKSFNFSDFIKDKMYNQIHIDIKRSLFKSTEFYKKYNIPIRVIQIIFERLFCEAFMRLKAKLQAEYYQGLTDLFEIPLMSFLKIHNIQQNIHLFKYNDDDYEPLLQKDFSHLLFHAQVPTVIFVNLLQKVYNENRFDMQLMLSHSQLLLNYLQQCDLQLFQLLNKIDHQIIESSFLKLTQNCALHCSNSIEISLQLTHYFLTSNSDECCFLVQQLLSLAVRQVCQKFGAQNQRFKQISTNESDEMLAHLILSQALELFLIPANANLSQFIQNCKGEYLKRVNIRNIKMLAMGKQTYDVKQVRK</sequence>
<feature type="non-terminal residue" evidence="1">
    <location>
        <position position="303"/>
    </location>
</feature>
<evidence type="ECO:0000313" key="1">
    <source>
        <dbReference type="EMBL" id="JAP91447.1"/>
    </source>
</evidence>
<dbReference type="EMBL" id="GDID01005159">
    <property type="protein sequence ID" value="JAP91447.1"/>
    <property type="molecule type" value="Transcribed_RNA"/>
</dbReference>
<reference evidence="1" key="1">
    <citation type="submission" date="2015-07" db="EMBL/GenBank/DDBJ databases">
        <title>Adaptation to a free-living lifestyle via gene acquisitions in the diplomonad Trepomonas sp. PC1.</title>
        <authorList>
            <person name="Xu F."/>
            <person name="Jerlstrom-Hultqvist J."/>
            <person name="Kolisko M."/>
            <person name="Simpson A.G.B."/>
            <person name="Roger A.J."/>
            <person name="Svard S.G."/>
            <person name="Andersson J.O."/>
        </authorList>
    </citation>
    <scope>NUCLEOTIDE SEQUENCE</scope>
    <source>
        <strain evidence="1">PC1</strain>
    </source>
</reference>
<accession>A0A146K453</accession>